<reference evidence="2" key="1">
    <citation type="submission" date="2021-02" db="EMBL/GenBank/DDBJ databases">
        <authorList>
            <person name="Nowell W R."/>
        </authorList>
    </citation>
    <scope>NUCLEOTIDE SEQUENCE</scope>
</reference>
<dbReference type="Proteomes" id="UP000682733">
    <property type="component" value="Unassembled WGS sequence"/>
</dbReference>
<gene>
    <name evidence="2" type="ORF">GPM918_LOCUS35616</name>
    <name evidence="1" type="ORF">OVA965_LOCUS24210</name>
    <name evidence="4" type="ORF">SRO942_LOCUS36331</name>
    <name evidence="3" type="ORF">TMI583_LOCUS24930</name>
</gene>
<sequence length="212" mass="24422">MLITSRNDQLLQGNGYSLPLLTKDADVRFCEYCLINMCTQLVGLALSLQSISWTGKWRTSELLEQTKKYLPETPKLFVVVSVLALKKSIRRIDIYNVLSETMLNAYYERHATGISQKVLVYLLTELAAHMTQYLATNTIEEFNIRGKYRCALEIKPHRIETPRMVDDIVQLLADNIGLLSAVGKGSQCLYRFRYSLFQGYVQMSCTIFDQWR</sequence>
<evidence type="ECO:0000313" key="2">
    <source>
        <dbReference type="EMBL" id="CAF1475390.1"/>
    </source>
</evidence>
<dbReference type="Proteomes" id="UP000681722">
    <property type="component" value="Unassembled WGS sequence"/>
</dbReference>
<keyword evidence="5" id="KW-1185">Reference proteome</keyword>
<protein>
    <submittedName>
        <fullName evidence="2">Uncharacterized protein</fullName>
    </submittedName>
</protein>
<dbReference type="EMBL" id="CAJNOK010014485">
    <property type="protein sequence ID" value="CAF1205881.1"/>
    <property type="molecule type" value="Genomic_DNA"/>
</dbReference>
<evidence type="ECO:0000313" key="3">
    <source>
        <dbReference type="EMBL" id="CAF4015253.1"/>
    </source>
</evidence>
<dbReference type="Proteomes" id="UP000677228">
    <property type="component" value="Unassembled WGS sequence"/>
</dbReference>
<name>A0A815RI31_9BILA</name>
<dbReference type="EMBL" id="CAJNOQ010020784">
    <property type="protein sequence ID" value="CAF1475390.1"/>
    <property type="molecule type" value="Genomic_DNA"/>
</dbReference>
<proteinExistence type="predicted"/>
<dbReference type="EMBL" id="CAJOBA010036019">
    <property type="protein sequence ID" value="CAF4015253.1"/>
    <property type="molecule type" value="Genomic_DNA"/>
</dbReference>
<organism evidence="2 5">
    <name type="scientific">Didymodactylos carnosus</name>
    <dbReference type="NCBI Taxonomy" id="1234261"/>
    <lineage>
        <taxon>Eukaryota</taxon>
        <taxon>Metazoa</taxon>
        <taxon>Spiralia</taxon>
        <taxon>Gnathifera</taxon>
        <taxon>Rotifera</taxon>
        <taxon>Eurotatoria</taxon>
        <taxon>Bdelloidea</taxon>
        <taxon>Philodinida</taxon>
        <taxon>Philodinidae</taxon>
        <taxon>Didymodactylos</taxon>
    </lineage>
</organism>
<accession>A0A815RI31</accession>
<evidence type="ECO:0000313" key="1">
    <source>
        <dbReference type="EMBL" id="CAF1205881.1"/>
    </source>
</evidence>
<comment type="caution">
    <text evidence="2">The sequence shown here is derived from an EMBL/GenBank/DDBJ whole genome shotgun (WGS) entry which is preliminary data.</text>
</comment>
<evidence type="ECO:0000313" key="5">
    <source>
        <dbReference type="Proteomes" id="UP000663829"/>
    </source>
</evidence>
<evidence type="ECO:0000313" key="4">
    <source>
        <dbReference type="EMBL" id="CAF4341618.1"/>
    </source>
</evidence>
<dbReference type="AlphaFoldDB" id="A0A815RI31"/>
<dbReference type="Proteomes" id="UP000663829">
    <property type="component" value="Unassembled WGS sequence"/>
</dbReference>
<dbReference type="EMBL" id="CAJOBC010086250">
    <property type="protein sequence ID" value="CAF4341618.1"/>
    <property type="molecule type" value="Genomic_DNA"/>
</dbReference>